<keyword evidence="1" id="KW-1133">Transmembrane helix</keyword>
<dbReference type="InterPro" id="IPR035965">
    <property type="entry name" value="PAS-like_dom_sf"/>
</dbReference>
<organism evidence="5 6">
    <name type="scientific">Halodesulfovibrio aestuarii</name>
    <dbReference type="NCBI Taxonomy" id="126333"/>
    <lineage>
        <taxon>Bacteria</taxon>
        <taxon>Pseudomonadati</taxon>
        <taxon>Thermodesulfobacteriota</taxon>
        <taxon>Desulfovibrionia</taxon>
        <taxon>Desulfovibrionales</taxon>
        <taxon>Desulfovibrionaceae</taxon>
        <taxon>Halodesulfovibrio</taxon>
    </lineage>
</organism>
<evidence type="ECO:0000256" key="1">
    <source>
        <dbReference type="SAM" id="Phobius"/>
    </source>
</evidence>
<reference evidence="5 6" key="1">
    <citation type="submission" date="2016-11" db="EMBL/GenBank/DDBJ databases">
        <authorList>
            <person name="Varghese N."/>
            <person name="Submissions S."/>
        </authorList>
    </citation>
    <scope>NUCLEOTIDE SEQUENCE [LARGE SCALE GENOMIC DNA]</scope>
    <source>
        <strain evidence="5 6">DSM 17919</strain>
    </source>
</reference>
<evidence type="ECO:0000259" key="3">
    <source>
        <dbReference type="PROSITE" id="PS50113"/>
    </source>
</evidence>
<evidence type="ECO:0000259" key="4">
    <source>
        <dbReference type="PROSITE" id="PS51832"/>
    </source>
</evidence>
<comment type="caution">
    <text evidence="5">The sequence shown here is derived from an EMBL/GenBank/DDBJ whole genome shotgun (WGS) entry which is preliminary data.</text>
</comment>
<dbReference type="InterPro" id="IPR052020">
    <property type="entry name" value="Cyclic_di-GMP/3'3'-cGAMP_PDE"/>
</dbReference>
<keyword evidence="1" id="KW-0812">Transmembrane</keyword>
<dbReference type="InterPro" id="IPR000014">
    <property type="entry name" value="PAS"/>
</dbReference>
<feature type="domain" description="PAC" evidence="3">
    <location>
        <begin position="438"/>
        <end position="493"/>
    </location>
</feature>
<dbReference type="PANTHER" id="PTHR45228">
    <property type="entry name" value="CYCLIC DI-GMP PHOSPHODIESTERASE TM_0186-RELATED"/>
    <property type="match status" value="1"/>
</dbReference>
<dbReference type="SUPFAM" id="SSF55785">
    <property type="entry name" value="PYP-like sensor domain (PAS domain)"/>
    <property type="match status" value="1"/>
</dbReference>
<dbReference type="RefSeq" id="WP_026364643.1">
    <property type="nucleotide sequence ID" value="NZ_CP192217.1"/>
</dbReference>
<proteinExistence type="predicted"/>
<dbReference type="CDD" id="cd00077">
    <property type="entry name" value="HDc"/>
    <property type="match status" value="1"/>
</dbReference>
<evidence type="ECO:0000259" key="2">
    <source>
        <dbReference type="PROSITE" id="PS50112"/>
    </source>
</evidence>
<dbReference type="InterPro" id="IPR013656">
    <property type="entry name" value="PAS_4"/>
</dbReference>
<evidence type="ECO:0000313" key="5">
    <source>
        <dbReference type="EMBL" id="SHJ30864.1"/>
    </source>
</evidence>
<feature type="transmembrane region" description="Helical" evidence="1">
    <location>
        <begin position="326"/>
        <end position="347"/>
    </location>
</feature>
<dbReference type="PROSITE" id="PS51832">
    <property type="entry name" value="HD_GYP"/>
    <property type="match status" value="1"/>
</dbReference>
<dbReference type="AlphaFoldDB" id="A0A8G2CAG7"/>
<dbReference type="NCBIfam" id="TIGR00229">
    <property type="entry name" value="sensory_box"/>
    <property type="match status" value="1"/>
</dbReference>
<dbReference type="EMBL" id="FQZR01000004">
    <property type="protein sequence ID" value="SHJ30864.1"/>
    <property type="molecule type" value="Genomic_DNA"/>
</dbReference>
<dbReference type="PROSITE" id="PS50112">
    <property type="entry name" value="PAS"/>
    <property type="match status" value="1"/>
</dbReference>
<protein>
    <submittedName>
        <fullName evidence="5">PAS domain S-box-containing protein</fullName>
    </submittedName>
</protein>
<dbReference type="Gene3D" id="1.10.3210.10">
    <property type="entry name" value="Hypothetical protein af1432"/>
    <property type="match status" value="1"/>
</dbReference>
<dbReference type="Proteomes" id="UP000184001">
    <property type="component" value="Unassembled WGS sequence"/>
</dbReference>
<name>A0A8G2CAG7_9BACT</name>
<feature type="transmembrane region" description="Helical" evidence="1">
    <location>
        <begin position="20"/>
        <end position="43"/>
    </location>
</feature>
<dbReference type="Pfam" id="PF08448">
    <property type="entry name" value="PAS_4"/>
    <property type="match status" value="1"/>
</dbReference>
<dbReference type="Gene3D" id="3.30.450.20">
    <property type="entry name" value="PAS domain"/>
    <property type="match status" value="1"/>
</dbReference>
<gene>
    <name evidence="5" type="ORF">SAMN05660830_02156</name>
</gene>
<feature type="domain" description="PAS" evidence="2">
    <location>
        <begin position="369"/>
        <end position="413"/>
    </location>
</feature>
<dbReference type="InterPro" id="IPR003607">
    <property type="entry name" value="HD/PDEase_dom"/>
</dbReference>
<keyword evidence="1" id="KW-0472">Membrane</keyword>
<dbReference type="SUPFAM" id="SSF109604">
    <property type="entry name" value="HD-domain/PDEase-like"/>
    <property type="match status" value="1"/>
</dbReference>
<feature type="domain" description="HD-GYP" evidence="4">
    <location>
        <begin position="491"/>
        <end position="686"/>
    </location>
</feature>
<dbReference type="InterPro" id="IPR000700">
    <property type="entry name" value="PAS-assoc_C"/>
</dbReference>
<evidence type="ECO:0000313" key="6">
    <source>
        <dbReference type="Proteomes" id="UP000184001"/>
    </source>
</evidence>
<dbReference type="PROSITE" id="PS50113">
    <property type="entry name" value="PAC"/>
    <property type="match status" value="1"/>
</dbReference>
<dbReference type="Pfam" id="PF13487">
    <property type="entry name" value="HD_5"/>
    <property type="match status" value="1"/>
</dbReference>
<sequence length="688" mass="76786">MPTKTNDYELPVTQDKRSRLKWFGIAVLSAIVVISATLCFIHIKNEEAGLNDRLEKQQKLLAAARLESINNWLLAMAEQGDRLINADLFRLFASEVNVLGDNIGSLYAEEGTQGDESSLAQQLPMMRNLLDEFSSYAGFADGRIINRFGQTYIATNANVTALTQEQLDMVNDVLANPKVHFSTVRSSSNGLVFDMFLPIFPPEFEGEYTKPISVLMLSKLASGKITEIISSSPLAEEGNTTHLVQKANGVLQDILPWQPEGIAEVAPSFGKIDADILPFSLRKNLSQTAKGYSYGIKVPNTDWWVIEEIDYDIARAELNSTIRTTLIIEVLTIGAFTLVIFLFWWLLVSQDNKKIAENFRELAMTIKEQKMFLDSINDTIPDYIALKDNEGIYQYVNPAFAKAVGRTVKEMKGLDDTAVFGYATANRLASSDQLVNMSEEPINITETLYLQSQRYVMQISKAPFFTGEGSLNGIVSVFRDITAAVEAEEQRKQAEQQTITALASTIEHIDPYLGGHTRMLESISVELARSMNMSDAEISTIEAAANLSQIGKLFVPREILLKPGALTPEEKAEMEKHALHAKEVLGSIEFGLPVVETVTQMNEKLDGSGYPEKLQHDEIIPPAKLLGLTNTFCALIRPRAYRPALSVENAFEILKEMENFYDQEMIFALERLLNTRFGEDFIEEVKAI</sequence>
<accession>A0A8G2CAG7</accession>
<dbReference type="CDD" id="cd00130">
    <property type="entry name" value="PAS"/>
    <property type="match status" value="1"/>
</dbReference>
<dbReference type="InterPro" id="IPR037522">
    <property type="entry name" value="HD_GYP_dom"/>
</dbReference>